<dbReference type="EMBL" id="ML120430">
    <property type="protein sequence ID" value="RPA95053.1"/>
    <property type="molecule type" value="Genomic_DNA"/>
</dbReference>
<evidence type="ECO:0000313" key="2">
    <source>
        <dbReference type="EMBL" id="RPA95053.1"/>
    </source>
</evidence>
<accession>A0A3N4J9U8</accession>
<keyword evidence="3" id="KW-1185">Reference proteome</keyword>
<gene>
    <name evidence="2" type="ORF">L873DRAFT_1792526</name>
</gene>
<evidence type="ECO:0000256" key="1">
    <source>
        <dbReference type="SAM" id="MobiDB-lite"/>
    </source>
</evidence>
<protein>
    <submittedName>
        <fullName evidence="2">Uncharacterized protein</fullName>
    </submittedName>
</protein>
<reference evidence="2 3" key="1">
    <citation type="journal article" date="2018" name="Nat. Ecol. Evol.">
        <title>Pezizomycetes genomes reveal the molecular basis of ectomycorrhizal truffle lifestyle.</title>
        <authorList>
            <person name="Murat C."/>
            <person name="Payen T."/>
            <person name="Noel B."/>
            <person name="Kuo A."/>
            <person name="Morin E."/>
            <person name="Chen J."/>
            <person name="Kohler A."/>
            <person name="Krizsan K."/>
            <person name="Balestrini R."/>
            <person name="Da Silva C."/>
            <person name="Montanini B."/>
            <person name="Hainaut M."/>
            <person name="Levati E."/>
            <person name="Barry K.W."/>
            <person name="Belfiori B."/>
            <person name="Cichocki N."/>
            <person name="Clum A."/>
            <person name="Dockter R.B."/>
            <person name="Fauchery L."/>
            <person name="Guy J."/>
            <person name="Iotti M."/>
            <person name="Le Tacon F."/>
            <person name="Lindquist E.A."/>
            <person name="Lipzen A."/>
            <person name="Malagnac F."/>
            <person name="Mello A."/>
            <person name="Molinier V."/>
            <person name="Miyauchi S."/>
            <person name="Poulain J."/>
            <person name="Riccioni C."/>
            <person name="Rubini A."/>
            <person name="Sitrit Y."/>
            <person name="Splivallo R."/>
            <person name="Traeger S."/>
            <person name="Wang M."/>
            <person name="Zifcakova L."/>
            <person name="Wipf D."/>
            <person name="Zambonelli A."/>
            <person name="Paolocci F."/>
            <person name="Nowrousian M."/>
            <person name="Ottonello S."/>
            <person name="Baldrian P."/>
            <person name="Spatafora J.W."/>
            <person name="Henrissat B."/>
            <person name="Nagy L.G."/>
            <person name="Aury J.M."/>
            <person name="Wincker P."/>
            <person name="Grigoriev I.V."/>
            <person name="Bonfante P."/>
            <person name="Martin F.M."/>
        </authorList>
    </citation>
    <scope>NUCLEOTIDE SEQUENCE [LARGE SCALE GENOMIC DNA]</scope>
    <source>
        <strain evidence="2 3">120613-1</strain>
    </source>
</reference>
<feature type="compositionally biased region" description="Acidic residues" evidence="1">
    <location>
        <begin position="43"/>
        <end position="60"/>
    </location>
</feature>
<dbReference type="Proteomes" id="UP000276215">
    <property type="component" value="Unassembled WGS sequence"/>
</dbReference>
<organism evidence="2 3">
    <name type="scientific">Choiromyces venosus 120613-1</name>
    <dbReference type="NCBI Taxonomy" id="1336337"/>
    <lineage>
        <taxon>Eukaryota</taxon>
        <taxon>Fungi</taxon>
        <taxon>Dikarya</taxon>
        <taxon>Ascomycota</taxon>
        <taxon>Pezizomycotina</taxon>
        <taxon>Pezizomycetes</taxon>
        <taxon>Pezizales</taxon>
        <taxon>Tuberaceae</taxon>
        <taxon>Choiromyces</taxon>
    </lineage>
</organism>
<name>A0A3N4J9U8_9PEZI</name>
<feature type="region of interest" description="Disordered" evidence="1">
    <location>
        <begin position="27"/>
        <end position="111"/>
    </location>
</feature>
<sequence>MVQMLVEYNMKIDKEVQESAFNAHHLHEELNEEEKSKKRAEEKAEEEVEEEAEEGIEEVEVSEKKEEKGKVKASTPQGLSRTMAKEEKVGNNTGYTRSTTGHPGGTLSPEIPVSTSKALEATKLHFCILEDHMENIEGVLEEVKGNTMEILKILQQK</sequence>
<dbReference type="AlphaFoldDB" id="A0A3N4J9U8"/>
<feature type="compositionally biased region" description="Basic and acidic residues" evidence="1">
    <location>
        <begin position="61"/>
        <end position="70"/>
    </location>
</feature>
<feature type="compositionally biased region" description="Basic and acidic residues" evidence="1">
    <location>
        <begin position="27"/>
        <end position="42"/>
    </location>
</feature>
<proteinExistence type="predicted"/>
<feature type="compositionally biased region" description="Polar residues" evidence="1">
    <location>
        <begin position="90"/>
        <end position="101"/>
    </location>
</feature>
<evidence type="ECO:0000313" key="3">
    <source>
        <dbReference type="Proteomes" id="UP000276215"/>
    </source>
</evidence>